<gene>
    <name evidence="3" type="ORF">K435DRAFT_864379</name>
</gene>
<feature type="compositionally biased region" description="Polar residues" evidence="1">
    <location>
        <begin position="195"/>
        <end position="226"/>
    </location>
</feature>
<keyword evidence="4" id="KW-1185">Reference proteome</keyword>
<feature type="region of interest" description="Disordered" evidence="1">
    <location>
        <begin position="193"/>
        <end position="235"/>
    </location>
</feature>
<protein>
    <submittedName>
        <fullName evidence="3">Uncharacterized protein</fullName>
    </submittedName>
</protein>
<name>A0A4S8LMA0_DENBC</name>
<keyword evidence="2" id="KW-0472">Membrane</keyword>
<proteinExistence type="predicted"/>
<evidence type="ECO:0000313" key="3">
    <source>
        <dbReference type="EMBL" id="THU90357.1"/>
    </source>
</evidence>
<evidence type="ECO:0000256" key="1">
    <source>
        <dbReference type="SAM" id="MobiDB-lite"/>
    </source>
</evidence>
<accession>A0A4S8LMA0</accession>
<evidence type="ECO:0000313" key="4">
    <source>
        <dbReference type="Proteomes" id="UP000297245"/>
    </source>
</evidence>
<dbReference type="Proteomes" id="UP000297245">
    <property type="component" value="Unassembled WGS sequence"/>
</dbReference>
<dbReference type="CDD" id="cd12087">
    <property type="entry name" value="TM_EGFR-like"/>
    <property type="match status" value="1"/>
</dbReference>
<sequence length="265" mass="29213">MEQTLESTVLDSPWNDGNGILIENTHFNIITGHVAAFERTTNSALKQFAKGYLSIQYNAVHANAAVNGSVDHGTFWTSPQKQDTDDGQISALSILVNGMALNRTDDISSVPTDNSSPSSKRNNTGIIIGIVAGSLAFILAVMMAFIYFRKRQSKDQEHSLQSPFIITLERSNINLKHHTTQVHWNLQRNKKGLLQDSNSPSSIQHIAPSVNPSSLSDQHPVSQGEMQSREGDTRAVSTEELIRMLADRMQGEAQDGDFPPPYYAH</sequence>
<feature type="transmembrane region" description="Helical" evidence="2">
    <location>
        <begin position="126"/>
        <end position="148"/>
    </location>
</feature>
<keyword evidence="2" id="KW-1133">Transmembrane helix</keyword>
<dbReference type="AlphaFoldDB" id="A0A4S8LMA0"/>
<keyword evidence="2" id="KW-0812">Transmembrane</keyword>
<reference evidence="3 4" key="1">
    <citation type="journal article" date="2019" name="Nat. Ecol. Evol.">
        <title>Megaphylogeny resolves global patterns of mushroom evolution.</title>
        <authorList>
            <person name="Varga T."/>
            <person name="Krizsan K."/>
            <person name="Foldi C."/>
            <person name="Dima B."/>
            <person name="Sanchez-Garcia M."/>
            <person name="Sanchez-Ramirez S."/>
            <person name="Szollosi G.J."/>
            <person name="Szarkandi J.G."/>
            <person name="Papp V."/>
            <person name="Albert L."/>
            <person name="Andreopoulos W."/>
            <person name="Angelini C."/>
            <person name="Antonin V."/>
            <person name="Barry K.W."/>
            <person name="Bougher N.L."/>
            <person name="Buchanan P."/>
            <person name="Buyck B."/>
            <person name="Bense V."/>
            <person name="Catcheside P."/>
            <person name="Chovatia M."/>
            <person name="Cooper J."/>
            <person name="Damon W."/>
            <person name="Desjardin D."/>
            <person name="Finy P."/>
            <person name="Geml J."/>
            <person name="Haridas S."/>
            <person name="Hughes K."/>
            <person name="Justo A."/>
            <person name="Karasinski D."/>
            <person name="Kautmanova I."/>
            <person name="Kiss B."/>
            <person name="Kocsube S."/>
            <person name="Kotiranta H."/>
            <person name="LaButti K.M."/>
            <person name="Lechner B.E."/>
            <person name="Liimatainen K."/>
            <person name="Lipzen A."/>
            <person name="Lukacs Z."/>
            <person name="Mihaltcheva S."/>
            <person name="Morgado L.N."/>
            <person name="Niskanen T."/>
            <person name="Noordeloos M.E."/>
            <person name="Ohm R.A."/>
            <person name="Ortiz-Santana B."/>
            <person name="Ovrebo C."/>
            <person name="Racz N."/>
            <person name="Riley R."/>
            <person name="Savchenko A."/>
            <person name="Shiryaev A."/>
            <person name="Soop K."/>
            <person name="Spirin V."/>
            <person name="Szebenyi C."/>
            <person name="Tomsovsky M."/>
            <person name="Tulloss R.E."/>
            <person name="Uehling J."/>
            <person name="Grigoriev I.V."/>
            <person name="Vagvolgyi C."/>
            <person name="Papp T."/>
            <person name="Martin F.M."/>
            <person name="Miettinen O."/>
            <person name="Hibbett D.S."/>
            <person name="Nagy L.G."/>
        </authorList>
    </citation>
    <scope>NUCLEOTIDE SEQUENCE [LARGE SCALE GENOMIC DNA]</scope>
    <source>
        <strain evidence="3 4">CBS 962.96</strain>
    </source>
</reference>
<dbReference type="EMBL" id="ML179337">
    <property type="protein sequence ID" value="THU90357.1"/>
    <property type="molecule type" value="Genomic_DNA"/>
</dbReference>
<organism evidence="3 4">
    <name type="scientific">Dendrothele bispora (strain CBS 962.96)</name>
    <dbReference type="NCBI Taxonomy" id="1314807"/>
    <lineage>
        <taxon>Eukaryota</taxon>
        <taxon>Fungi</taxon>
        <taxon>Dikarya</taxon>
        <taxon>Basidiomycota</taxon>
        <taxon>Agaricomycotina</taxon>
        <taxon>Agaricomycetes</taxon>
        <taxon>Agaricomycetidae</taxon>
        <taxon>Agaricales</taxon>
        <taxon>Agaricales incertae sedis</taxon>
        <taxon>Dendrothele</taxon>
    </lineage>
</organism>
<evidence type="ECO:0000256" key="2">
    <source>
        <dbReference type="SAM" id="Phobius"/>
    </source>
</evidence>